<proteinExistence type="predicted"/>
<name>A0A212JFA8_9BACT</name>
<accession>A0A212JFA8</accession>
<reference evidence="1" key="1">
    <citation type="submission" date="2016-04" db="EMBL/GenBank/DDBJ databases">
        <authorList>
            <person name="Evans L.H."/>
            <person name="Alamgir A."/>
            <person name="Owens N."/>
            <person name="Weber N.D."/>
            <person name="Virtaneva K."/>
            <person name="Barbian K."/>
            <person name="Babar A."/>
            <person name="Rosenke K."/>
        </authorList>
    </citation>
    <scope>NUCLEOTIDE SEQUENCE</scope>
    <source>
        <strain evidence="1">86-1</strain>
    </source>
</reference>
<dbReference type="Pfam" id="PF10050">
    <property type="entry name" value="DUF2284"/>
    <property type="match status" value="1"/>
</dbReference>
<dbReference type="InterPro" id="IPR019271">
    <property type="entry name" value="DUF2284_metal-binding"/>
</dbReference>
<dbReference type="EMBL" id="FLUM01000001">
    <property type="protein sequence ID" value="SBV98118.1"/>
    <property type="molecule type" value="Genomic_DNA"/>
</dbReference>
<evidence type="ECO:0000313" key="1">
    <source>
        <dbReference type="EMBL" id="SBV98118.1"/>
    </source>
</evidence>
<dbReference type="AlphaFoldDB" id="A0A212JFA8"/>
<protein>
    <recommendedName>
        <fullName evidence="2">Metal-binding protein</fullName>
    </recommendedName>
</protein>
<gene>
    <name evidence="1" type="ORF">KL86DYS1_12087</name>
</gene>
<organism evidence="1">
    <name type="scientific">uncultured Dysgonomonas sp</name>
    <dbReference type="NCBI Taxonomy" id="206096"/>
    <lineage>
        <taxon>Bacteria</taxon>
        <taxon>Pseudomonadati</taxon>
        <taxon>Bacteroidota</taxon>
        <taxon>Bacteroidia</taxon>
        <taxon>Bacteroidales</taxon>
        <taxon>Dysgonomonadaceae</taxon>
        <taxon>Dysgonomonas</taxon>
        <taxon>environmental samples</taxon>
    </lineage>
</organism>
<sequence>MKSFLNGMIDLNKYTFVENFFNKRMYLINNFVSNISATDYITNYRDVSKFIVFCKQCNKYNNCWACPPYDFDMDGYLSGYESVYIIGTKISLSENVRLKCVEAEISRRTGAGIIADVRHELDKQLLKLESKYPDSKAFFAGTCHLCPDNDCTRIKGQLCRYPDKIRHSLESFGFDIAKTTTDLLHIELKWSNNGLLPEYLTLVSGFFTNYSIDNQDIKECFPHN</sequence>
<evidence type="ECO:0008006" key="2">
    <source>
        <dbReference type="Google" id="ProtNLM"/>
    </source>
</evidence>